<gene>
    <name evidence="1" type="ORF">LCGC14_1646260</name>
</gene>
<protein>
    <submittedName>
        <fullName evidence="1">Uncharacterized protein</fullName>
    </submittedName>
</protein>
<proteinExistence type="predicted"/>
<accession>A0A0F9KY33</accession>
<comment type="caution">
    <text evidence="1">The sequence shown here is derived from an EMBL/GenBank/DDBJ whole genome shotgun (WGS) entry which is preliminary data.</text>
</comment>
<name>A0A0F9KY33_9ZZZZ</name>
<reference evidence="1" key="1">
    <citation type="journal article" date="2015" name="Nature">
        <title>Complex archaea that bridge the gap between prokaryotes and eukaryotes.</title>
        <authorList>
            <person name="Spang A."/>
            <person name="Saw J.H."/>
            <person name="Jorgensen S.L."/>
            <person name="Zaremba-Niedzwiedzka K."/>
            <person name="Martijn J."/>
            <person name="Lind A.E."/>
            <person name="van Eijk R."/>
            <person name="Schleper C."/>
            <person name="Guy L."/>
            <person name="Ettema T.J."/>
        </authorList>
    </citation>
    <scope>NUCLEOTIDE SEQUENCE</scope>
</reference>
<dbReference type="EMBL" id="LAZR01013783">
    <property type="protein sequence ID" value="KKM20360.1"/>
    <property type="molecule type" value="Genomic_DNA"/>
</dbReference>
<sequence>MATFEDSNNLFVLGRQFFTIDYEAGRGTLPEEQGWDYIDLTNMPNQPSVIDAKLLQGPTEYDGAQIWEIFPGSIGDFRTDNTVWEVQIKVLKSSDDIAVPSRWHTGWEINIVDSNKRGFALGLSESGVRLSDDLATPMHQLNKSIEIPFDTTDDFHVYRLQISGGTGYVIIDGSGAGNLVFGSAASEQTVDHVWFGDDSNLASGQTELIYVHTDVAYQELHQDSLDLYTKSTATLSASGNLITLGAQPLSASGNLVIPNIFDVLQSFSTLKIEGHQTAQSSGTLSTIGHEAVSSGVDLVMPNIFDVLQSSGTLWVQGIILSSGNLNFAIPETKAAITSDISLFMSPFITSSGDIDLYLNGVILVPSPSIENIEGIFIDEYCRTNDFIPTLVGEFTRTSPSGVTIIVWDIIDGDNTVLVLTDNTAQQIGNTKSWMWSMINMPSDKSADGHFFFTMTADTGEMIDKEVIIRTSSDGTWKYP</sequence>
<evidence type="ECO:0000313" key="1">
    <source>
        <dbReference type="EMBL" id="KKM20360.1"/>
    </source>
</evidence>
<dbReference type="AlphaFoldDB" id="A0A0F9KY33"/>
<organism evidence="1">
    <name type="scientific">marine sediment metagenome</name>
    <dbReference type="NCBI Taxonomy" id="412755"/>
    <lineage>
        <taxon>unclassified sequences</taxon>
        <taxon>metagenomes</taxon>
        <taxon>ecological metagenomes</taxon>
    </lineage>
</organism>